<dbReference type="InterPro" id="IPR027476">
    <property type="entry name" value="DppA_N"/>
</dbReference>
<dbReference type="Gene3D" id="3.40.50.10780">
    <property type="entry name" value="Dipeptide transport protein"/>
    <property type="match status" value="1"/>
</dbReference>
<dbReference type="SUPFAM" id="SSF63992">
    <property type="entry name" value="Dipeptide transport protein"/>
    <property type="match status" value="1"/>
</dbReference>
<sequence>MYLSIWGITGLADHTFVDSRQHNYERGRRIMTGEVNACVEALLQHGATDILVNDSHSKMNNLLIEELHEEAVLISGDVKPYSMVQGLDQTYDAAVFLGYHARASMKGVMSHSMIFGVRHFYINDHPIGKWALMRMLQATMVCR</sequence>
<dbReference type="Pfam" id="PF04951">
    <property type="entry name" value="Peptidase_M55"/>
    <property type="match status" value="1"/>
</dbReference>
<protein>
    <recommendedName>
        <fullName evidence="3">Peptidase M55 D-aminopeptidase</fullName>
    </recommendedName>
</protein>
<evidence type="ECO:0008006" key="3">
    <source>
        <dbReference type="Google" id="ProtNLM"/>
    </source>
</evidence>
<dbReference type="AlphaFoldDB" id="A0A5S9M958"/>
<organism evidence="1 2">
    <name type="scientific">Bacillus safensis</name>
    <dbReference type="NCBI Taxonomy" id="561879"/>
    <lineage>
        <taxon>Bacteria</taxon>
        <taxon>Bacillati</taxon>
        <taxon>Bacillota</taxon>
        <taxon>Bacilli</taxon>
        <taxon>Bacillales</taxon>
        <taxon>Bacillaceae</taxon>
        <taxon>Bacillus</taxon>
    </lineage>
</organism>
<evidence type="ECO:0000313" key="1">
    <source>
        <dbReference type="EMBL" id="BBP88694.1"/>
    </source>
</evidence>
<proteinExistence type="predicted"/>
<accession>A0A5S9M958</accession>
<reference evidence="1 2" key="1">
    <citation type="submission" date="2019-12" db="EMBL/GenBank/DDBJ databases">
        <title>Full genome sequence of a Bacillus safensis strain isolated from commercially available natto in Indonesia.</title>
        <authorList>
            <person name="Yoshida M."/>
            <person name="Uomi M."/>
            <person name="Waturangi D."/>
            <person name="Ekaputri J.J."/>
            <person name="Setiamarga D.H.E."/>
        </authorList>
    </citation>
    <scope>NUCLEOTIDE SEQUENCE [LARGE SCALE GENOMIC DNA]</scope>
    <source>
        <strain evidence="1 2">IDN1</strain>
    </source>
</reference>
<dbReference type="InterPro" id="IPR007035">
    <property type="entry name" value="Peptidase_M55"/>
</dbReference>
<evidence type="ECO:0000313" key="2">
    <source>
        <dbReference type="Proteomes" id="UP000464658"/>
    </source>
</evidence>
<gene>
    <name evidence="1" type="ORF">BsIDN1_23120</name>
</gene>
<dbReference type="EMBL" id="AP021906">
    <property type="protein sequence ID" value="BBP88694.1"/>
    <property type="molecule type" value="Genomic_DNA"/>
</dbReference>
<dbReference type="InterPro" id="IPR036177">
    <property type="entry name" value="Peptidase_M55_sf"/>
</dbReference>
<dbReference type="Proteomes" id="UP000464658">
    <property type="component" value="Chromosome"/>
</dbReference>
<name>A0A5S9M958_BACIA</name>